<evidence type="ECO:0000256" key="2">
    <source>
        <dbReference type="ARBA" id="ARBA00022840"/>
    </source>
</evidence>
<evidence type="ECO:0000259" key="4">
    <source>
        <dbReference type="PROSITE" id="PS50893"/>
    </source>
</evidence>
<dbReference type="InterPro" id="IPR027417">
    <property type="entry name" value="P-loop_NTPase"/>
</dbReference>
<organism evidence="5 6">
    <name type="scientific">Subtercola boreus</name>
    <dbReference type="NCBI Taxonomy" id="120213"/>
    <lineage>
        <taxon>Bacteria</taxon>
        <taxon>Bacillati</taxon>
        <taxon>Actinomycetota</taxon>
        <taxon>Actinomycetes</taxon>
        <taxon>Micrococcales</taxon>
        <taxon>Microbacteriaceae</taxon>
        <taxon>Subtercola</taxon>
    </lineage>
</organism>
<proteinExistence type="predicted"/>
<evidence type="ECO:0000313" key="6">
    <source>
        <dbReference type="Proteomes" id="UP000256486"/>
    </source>
</evidence>
<dbReference type="SMART" id="SM00382">
    <property type="entry name" value="AAA"/>
    <property type="match status" value="2"/>
</dbReference>
<dbReference type="Pfam" id="PF00005">
    <property type="entry name" value="ABC_tran"/>
    <property type="match status" value="2"/>
</dbReference>
<keyword evidence="6" id="KW-1185">Reference proteome</keyword>
<dbReference type="FunFam" id="3.40.50.300:FF:000011">
    <property type="entry name" value="Putative ABC transporter ATP-binding component"/>
    <property type="match status" value="1"/>
</dbReference>
<accession>A0A3E0VIG2</accession>
<dbReference type="AlphaFoldDB" id="A0A3E0VIG2"/>
<name>A0A3E0VIG2_9MICO</name>
<dbReference type="InterPro" id="IPR003439">
    <property type="entry name" value="ABC_transporter-like_ATP-bd"/>
</dbReference>
<comment type="caution">
    <text evidence="5">The sequence shown here is derived from an EMBL/GenBank/DDBJ whole genome shotgun (WGS) entry which is preliminary data.</text>
</comment>
<feature type="domain" description="ABC transporter" evidence="4">
    <location>
        <begin position="338"/>
        <end position="540"/>
    </location>
</feature>
<reference evidence="5 6" key="1">
    <citation type="submission" date="2017-04" db="EMBL/GenBank/DDBJ databases">
        <title>Comparative genome analysis of Subtercola boreus.</title>
        <authorList>
            <person name="Cho Y.-J."/>
            <person name="Cho A."/>
            <person name="Kim O.-S."/>
            <person name="Lee J.-I."/>
        </authorList>
    </citation>
    <scope>NUCLEOTIDE SEQUENCE [LARGE SCALE GENOMIC DNA]</scope>
    <source>
        <strain evidence="5 6">K300</strain>
    </source>
</reference>
<evidence type="ECO:0000256" key="3">
    <source>
        <dbReference type="SAM" id="MobiDB-lite"/>
    </source>
</evidence>
<dbReference type="PANTHER" id="PTHR42855">
    <property type="entry name" value="ABC TRANSPORTER ATP-BINDING SUBUNIT"/>
    <property type="match status" value="1"/>
</dbReference>
<dbReference type="OrthoDB" id="3239744at2"/>
<keyword evidence="2" id="KW-0067">ATP-binding</keyword>
<protein>
    <submittedName>
        <fullName evidence="5">ABC transporter</fullName>
    </submittedName>
</protein>
<feature type="region of interest" description="Disordered" evidence="3">
    <location>
        <begin position="292"/>
        <end position="311"/>
    </location>
</feature>
<dbReference type="Gene3D" id="3.40.50.300">
    <property type="entry name" value="P-loop containing nucleotide triphosphate hydrolases"/>
    <property type="match status" value="2"/>
</dbReference>
<gene>
    <name evidence="5" type="ORF">B7R54_11355</name>
</gene>
<dbReference type="EMBL" id="NBWZ01000001">
    <property type="protein sequence ID" value="RFA09736.1"/>
    <property type="molecule type" value="Genomic_DNA"/>
</dbReference>
<dbReference type="PROSITE" id="PS50893">
    <property type="entry name" value="ABC_TRANSPORTER_2"/>
    <property type="match status" value="2"/>
</dbReference>
<dbReference type="GO" id="GO:0016887">
    <property type="term" value="F:ATP hydrolysis activity"/>
    <property type="evidence" value="ECO:0007669"/>
    <property type="project" value="InterPro"/>
</dbReference>
<dbReference type="Proteomes" id="UP000256486">
    <property type="component" value="Unassembled WGS sequence"/>
</dbReference>
<dbReference type="PANTHER" id="PTHR42855:SF2">
    <property type="entry name" value="DRUG RESISTANCE ABC TRANSPORTER,ATP-BINDING PROTEIN"/>
    <property type="match status" value="1"/>
</dbReference>
<dbReference type="InterPro" id="IPR051309">
    <property type="entry name" value="ABCF_ATPase"/>
</dbReference>
<feature type="domain" description="ABC transporter" evidence="4">
    <location>
        <begin position="4"/>
        <end position="266"/>
    </location>
</feature>
<dbReference type="SUPFAM" id="SSF52540">
    <property type="entry name" value="P-loop containing nucleoside triphosphate hydrolases"/>
    <property type="match status" value="2"/>
</dbReference>
<dbReference type="GO" id="GO:0005524">
    <property type="term" value="F:ATP binding"/>
    <property type="evidence" value="ECO:0007669"/>
    <property type="project" value="UniProtKB-KW"/>
</dbReference>
<dbReference type="PROSITE" id="PS00211">
    <property type="entry name" value="ABC_TRANSPORTER_1"/>
    <property type="match status" value="2"/>
</dbReference>
<dbReference type="CDD" id="cd03221">
    <property type="entry name" value="ABCF_EF-3"/>
    <property type="match status" value="2"/>
</dbReference>
<dbReference type="InterPro" id="IPR017871">
    <property type="entry name" value="ABC_transporter-like_CS"/>
</dbReference>
<keyword evidence="1" id="KW-0547">Nucleotide-binding</keyword>
<sequence length="543" mass="59768">MSLIRMNDVTVSFDGRQVLREVFFRLEARDRVGLIGRNGSGKSTMLKLALEQVAPDGGTVTLDDGLKLGYFSQFSELDGTATITETLEGLFGDIHEIEDELASIDAAVAIAAVGTSDDDAKELDRLITRQAELFELMEHKGGWDYQRSIDRALTTLGFDEAHRTSPIDDLSGGWRNRAALAKIVLESPDVLLLDEPTNFLDVAGVEWLEAWFREFRGAAIIVSHDRTFLDAVVTRIVEVENFHLHEYPGNFDEYVVQKQFRLKTLEQQFVHESELLAFEAEGISDRREALKASKASNSTTGKNLGKQLAGIKKQRAPRPVDQIITEIYSGLHIKDVLCRVDQLGKSYGDKRLFEGLTLEIRRGNRIAVLGANGSGKSTLLRVLMGEERPDEGSVDWPKGVGVVSYNRMLAELDDDDTITHAVNALPDSLALTATRKSVGRFLAMFQFSEAELKQRIGTLSGGQRARVAMAQCLLSGASVLLLDEPTNHLDLSSTQVMERALLHFPGAVVVVSHDRFFTEKIATRYVEFGAAGSGVAELAVSAA</sequence>
<evidence type="ECO:0000256" key="1">
    <source>
        <dbReference type="ARBA" id="ARBA00022741"/>
    </source>
</evidence>
<evidence type="ECO:0000313" key="5">
    <source>
        <dbReference type="EMBL" id="RFA09736.1"/>
    </source>
</evidence>
<dbReference type="InterPro" id="IPR003593">
    <property type="entry name" value="AAA+_ATPase"/>
</dbReference>